<dbReference type="PANTHER" id="PTHR11552">
    <property type="entry name" value="GLUCOSE-METHANOL-CHOLINE GMC OXIDOREDUCTASE"/>
    <property type="match status" value="1"/>
</dbReference>
<dbReference type="SUPFAM" id="SSF51905">
    <property type="entry name" value="FAD/NAD(P)-binding domain"/>
    <property type="match status" value="1"/>
</dbReference>
<dbReference type="EMBL" id="KL198061">
    <property type="protein sequence ID" value="KDQ11059.1"/>
    <property type="molecule type" value="Genomic_DNA"/>
</dbReference>
<comment type="cofactor">
    <cofactor evidence="1 4">
        <name>FAD</name>
        <dbReference type="ChEBI" id="CHEBI:57692"/>
    </cofactor>
</comment>
<feature type="binding site" evidence="4">
    <location>
        <position position="115"/>
    </location>
    <ligand>
        <name>FAD</name>
        <dbReference type="ChEBI" id="CHEBI:57692"/>
    </ligand>
</feature>
<evidence type="ECO:0000259" key="6">
    <source>
        <dbReference type="PROSITE" id="PS00623"/>
    </source>
</evidence>
<feature type="domain" description="Glucose-methanol-choline oxidoreductase N-terminal" evidence="6">
    <location>
        <begin position="109"/>
        <end position="132"/>
    </location>
</feature>
<dbReference type="GO" id="GO:0050660">
    <property type="term" value="F:flavin adenine dinucleotide binding"/>
    <property type="evidence" value="ECO:0007669"/>
    <property type="project" value="InterPro"/>
</dbReference>
<evidence type="ECO:0000256" key="5">
    <source>
        <dbReference type="RuleBase" id="RU003968"/>
    </source>
</evidence>
<dbReference type="InterPro" id="IPR000172">
    <property type="entry name" value="GMC_OxRdtase_N"/>
</dbReference>
<feature type="active site" description="Proton acceptor" evidence="3">
    <location>
        <position position="578"/>
    </location>
</feature>
<dbReference type="Gene3D" id="3.30.560.10">
    <property type="entry name" value="Glucose Oxidase, domain 3"/>
    <property type="match status" value="1"/>
</dbReference>
<feature type="binding site" evidence="4">
    <location>
        <position position="256"/>
    </location>
    <ligand>
        <name>FAD</name>
        <dbReference type="ChEBI" id="CHEBI:57692"/>
    </ligand>
</feature>
<dbReference type="SUPFAM" id="SSF54373">
    <property type="entry name" value="FAD-linked reductases, C-terminal domain"/>
    <property type="match status" value="1"/>
</dbReference>
<evidence type="ECO:0000259" key="7">
    <source>
        <dbReference type="PROSITE" id="PS00624"/>
    </source>
</evidence>
<dbReference type="InParanoid" id="A0A067M665"/>
<accession>A0A067M665</accession>
<dbReference type="PIRSF" id="PIRSF000137">
    <property type="entry name" value="Alcohol_oxidase"/>
    <property type="match status" value="1"/>
</dbReference>
<dbReference type="InterPro" id="IPR012132">
    <property type="entry name" value="GMC_OxRdtase"/>
</dbReference>
<dbReference type="OrthoDB" id="269227at2759"/>
<dbReference type="Gene3D" id="3.50.50.60">
    <property type="entry name" value="FAD/NAD(P)-binding domain"/>
    <property type="match status" value="1"/>
</dbReference>
<proteinExistence type="inferred from homology"/>
<evidence type="ECO:0000256" key="2">
    <source>
        <dbReference type="ARBA" id="ARBA00010790"/>
    </source>
</evidence>
<dbReference type="PANTHER" id="PTHR11552:SF219">
    <property type="entry name" value="GLUCOSE-METHANOL-CHOLINE OXIDOREDUCTASE N-TERMINAL DOMAIN-CONTAINING PROTEIN"/>
    <property type="match status" value="1"/>
</dbReference>
<dbReference type="InterPro" id="IPR036188">
    <property type="entry name" value="FAD/NAD-bd_sf"/>
</dbReference>
<comment type="similarity">
    <text evidence="2 5">Belongs to the GMC oxidoreductase family.</text>
</comment>
<keyword evidence="9" id="KW-1185">Reference proteome</keyword>
<feature type="binding site" evidence="4">
    <location>
        <begin position="579"/>
        <end position="580"/>
    </location>
    <ligand>
        <name>FAD</name>
        <dbReference type="ChEBI" id="CHEBI:57692"/>
    </ligand>
</feature>
<dbReference type="PROSITE" id="PS00624">
    <property type="entry name" value="GMC_OXRED_2"/>
    <property type="match status" value="1"/>
</dbReference>
<dbReference type="GO" id="GO:0016614">
    <property type="term" value="F:oxidoreductase activity, acting on CH-OH group of donors"/>
    <property type="evidence" value="ECO:0007669"/>
    <property type="project" value="InterPro"/>
</dbReference>
<dbReference type="STRING" id="930990.A0A067M665"/>
<keyword evidence="4 5" id="KW-0274">FAD</keyword>
<dbReference type="InterPro" id="IPR007867">
    <property type="entry name" value="GMC_OxRtase_C"/>
</dbReference>
<protein>
    <recommendedName>
        <fullName evidence="6 7">Glucose-methanol-choline oxidoreductase N-terminal domain-containing protein</fullName>
    </recommendedName>
</protein>
<keyword evidence="5" id="KW-0285">Flavoprotein</keyword>
<evidence type="ECO:0000256" key="4">
    <source>
        <dbReference type="PIRSR" id="PIRSR000137-2"/>
    </source>
</evidence>
<organism evidence="8 9">
    <name type="scientific">Botryobasidium botryosum (strain FD-172 SS1)</name>
    <dbReference type="NCBI Taxonomy" id="930990"/>
    <lineage>
        <taxon>Eukaryota</taxon>
        <taxon>Fungi</taxon>
        <taxon>Dikarya</taxon>
        <taxon>Basidiomycota</taxon>
        <taxon>Agaricomycotina</taxon>
        <taxon>Agaricomycetes</taxon>
        <taxon>Cantharellales</taxon>
        <taxon>Botryobasidiaceae</taxon>
        <taxon>Botryobasidium</taxon>
    </lineage>
</organism>
<feature type="domain" description="Glucose-methanol-choline oxidoreductase N-terminal" evidence="7">
    <location>
        <begin position="298"/>
        <end position="312"/>
    </location>
</feature>
<reference evidence="9" key="1">
    <citation type="journal article" date="2014" name="Proc. Natl. Acad. Sci. U.S.A.">
        <title>Extensive sampling of basidiomycete genomes demonstrates inadequacy of the white-rot/brown-rot paradigm for wood decay fungi.</title>
        <authorList>
            <person name="Riley R."/>
            <person name="Salamov A.A."/>
            <person name="Brown D.W."/>
            <person name="Nagy L.G."/>
            <person name="Floudas D."/>
            <person name="Held B.W."/>
            <person name="Levasseur A."/>
            <person name="Lombard V."/>
            <person name="Morin E."/>
            <person name="Otillar R."/>
            <person name="Lindquist E.A."/>
            <person name="Sun H."/>
            <person name="LaButti K.M."/>
            <person name="Schmutz J."/>
            <person name="Jabbour D."/>
            <person name="Luo H."/>
            <person name="Baker S.E."/>
            <person name="Pisabarro A.G."/>
            <person name="Walton J.D."/>
            <person name="Blanchette R.A."/>
            <person name="Henrissat B."/>
            <person name="Martin F."/>
            <person name="Cullen D."/>
            <person name="Hibbett D.S."/>
            <person name="Grigoriev I.V."/>
        </authorList>
    </citation>
    <scope>NUCLEOTIDE SEQUENCE [LARGE SCALE GENOMIC DNA]</scope>
    <source>
        <strain evidence="9">FD-172 SS1</strain>
    </source>
</reference>
<dbReference type="Proteomes" id="UP000027195">
    <property type="component" value="Unassembled WGS sequence"/>
</dbReference>
<dbReference type="Pfam" id="PF05199">
    <property type="entry name" value="GMC_oxred_C"/>
    <property type="match status" value="1"/>
</dbReference>
<evidence type="ECO:0000256" key="1">
    <source>
        <dbReference type="ARBA" id="ARBA00001974"/>
    </source>
</evidence>
<name>A0A067M665_BOTB1</name>
<evidence type="ECO:0000256" key="3">
    <source>
        <dbReference type="PIRSR" id="PIRSR000137-1"/>
    </source>
</evidence>
<feature type="binding site" evidence="4">
    <location>
        <begin position="119"/>
        <end position="122"/>
    </location>
    <ligand>
        <name>FAD</name>
        <dbReference type="ChEBI" id="CHEBI:57692"/>
    </ligand>
</feature>
<dbReference type="PROSITE" id="PS00623">
    <property type="entry name" value="GMC_OXRED_1"/>
    <property type="match status" value="1"/>
</dbReference>
<dbReference type="HOGENOM" id="CLU_002865_7_2_1"/>
<evidence type="ECO:0000313" key="8">
    <source>
        <dbReference type="EMBL" id="KDQ11059.1"/>
    </source>
</evidence>
<dbReference type="AlphaFoldDB" id="A0A067M665"/>
<feature type="active site" description="Proton donor" evidence="3">
    <location>
        <position position="532"/>
    </location>
</feature>
<dbReference type="Pfam" id="PF00732">
    <property type="entry name" value="GMC_oxred_N"/>
    <property type="match status" value="1"/>
</dbReference>
<evidence type="ECO:0000313" key="9">
    <source>
        <dbReference type="Proteomes" id="UP000027195"/>
    </source>
</evidence>
<gene>
    <name evidence="8" type="ORF">BOTBODRAFT_35593</name>
</gene>
<sequence>MWPFGTYPELTPDGVAYLAGYNSISKHGHDVYDYIIVGGGTAGCVLASRLSEDPSTRVLVVERGRAASSWKSRVPLLSTNLSRPYVPAHQWDAQPLQSVGGRVLPMVIGRALGGTSRINSMVYSRGFASEYDRWSKSGRNGWSYDDVLPYFMKSEGRLGCDSEEAAHHGTRGPWHNKPWATIYSKSSEKALDAAKSLGFHSVNDINAPNVPIVGVSPISIMHDEKSRRSSMADAFLPTALAIKRKNRLKICTGSIVTSIGLEPVPGGGCRAAGVFIEGEAFGKTFYARARKEIILCCGAIGSPQLLMLSGIGPKKHLKDMGITVQKDLPGVGSHLQDHPRIITTYRVPMQDSLRILEVSFIRMIIEFIKYVFLGTGLFLYPIAQFMLIASSKFITDDAQIVPHTLSQLDSRQPDNIPDIEIVPVTSGQPGGSDSAARPKDGLFSFAAFLLQPRSGTVRLQSNDPRASPLCDLDFFKDAKDYEVARKALKLCKRLAENMRRDGYRIAEETVPRSESDEDLDAFAREQVISGFHYTSTCRMAPEHDPEHPGVVDDELRVYGVQGLRVADCSVFPNITAGHPQAPAVMVAEKCADMILTASPAAH</sequence>